<name>A0A7R9KS24_9ACAR</name>
<feature type="region of interest" description="Disordered" evidence="7">
    <location>
        <begin position="120"/>
        <end position="183"/>
    </location>
</feature>
<keyword evidence="10" id="KW-1185">Reference proteome</keyword>
<evidence type="ECO:0000256" key="3">
    <source>
        <dbReference type="ARBA" id="ARBA00022884"/>
    </source>
</evidence>
<proteinExistence type="predicted"/>
<feature type="domain" description="RRM" evidence="8">
    <location>
        <begin position="192"/>
        <end position="275"/>
    </location>
</feature>
<evidence type="ECO:0000256" key="4">
    <source>
        <dbReference type="ARBA" id="ARBA00023242"/>
    </source>
</evidence>
<evidence type="ECO:0000256" key="7">
    <source>
        <dbReference type="SAM" id="MobiDB-lite"/>
    </source>
</evidence>
<dbReference type="OrthoDB" id="3945418at2759"/>
<evidence type="ECO:0000256" key="2">
    <source>
        <dbReference type="ARBA" id="ARBA00022737"/>
    </source>
</evidence>
<evidence type="ECO:0000313" key="9">
    <source>
        <dbReference type="EMBL" id="CAD7628291.1"/>
    </source>
</evidence>
<dbReference type="Pfam" id="PF00076">
    <property type="entry name" value="RRM_1"/>
    <property type="match status" value="2"/>
</dbReference>
<feature type="coiled-coil region" evidence="6">
    <location>
        <begin position="265"/>
        <end position="299"/>
    </location>
</feature>
<evidence type="ECO:0000256" key="1">
    <source>
        <dbReference type="ARBA" id="ARBA00004123"/>
    </source>
</evidence>
<feature type="compositionally biased region" description="Acidic residues" evidence="7">
    <location>
        <begin position="142"/>
        <end position="173"/>
    </location>
</feature>
<feature type="compositionally biased region" description="Basic and acidic residues" evidence="7">
    <location>
        <begin position="123"/>
        <end position="141"/>
    </location>
</feature>
<dbReference type="PANTHER" id="PTHR48039">
    <property type="entry name" value="RNA-BINDING MOTIF PROTEIN 14B"/>
    <property type="match status" value="1"/>
</dbReference>
<dbReference type="SUPFAM" id="SSF54928">
    <property type="entry name" value="RNA-binding domain, RBD"/>
    <property type="match status" value="2"/>
</dbReference>
<dbReference type="EMBL" id="CAJPIZ010005556">
    <property type="protein sequence ID" value="CAG2108721.1"/>
    <property type="molecule type" value="Genomic_DNA"/>
</dbReference>
<dbReference type="Gene3D" id="3.30.70.330">
    <property type="match status" value="2"/>
</dbReference>
<dbReference type="InterPro" id="IPR035979">
    <property type="entry name" value="RBD_domain_sf"/>
</dbReference>
<keyword evidence="4" id="KW-0539">Nucleus</keyword>
<sequence length="331" mass="37229">MTMSDTIDHKKSDKLLERKKRKVLLKEKKSRIIVRNLSFKANEETIRSAFSRFGQIREINIPKNSDGKMKGFCFVGFDAIKSALKAIKEMNAKPLMGRTVAVDFAMAQKKFLNFDANSVQSVPKEDNETADEKLVMDGKDDSDGDDSEGEDNDGEDGDEDENDGSGSDDSEDDMSAKKKINPKVLNDASEERTVFVRNLSFGTSAEALNEMMKQFGETQYCKLCVDPYSEHSRGTAFVKFKSKEFADQCLEAALVDDNSDLFLDGRQLNISLAITRNKLKDLEEKRSEKNRDKRNLYLAKEGLIYPESPAAEGVSQTDLKKRLAVSFAIQY</sequence>
<dbReference type="GO" id="GO:0003729">
    <property type="term" value="F:mRNA binding"/>
    <property type="evidence" value="ECO:0007669"/>
    <property type="project" value="TreeGrafter"/>
</dbReference>
<reference evidence="9" key="1">
    <citation type="submission" date="2020-11" db="EMBL/GenBank/DDBJ databases">
        <authorList>
            <person name="Tran Van P."/>
        </authorList>
    </citation>
    <scope>NUCLEOTIDE SEQUENCE</scope>
</reference>
<protein>
    <recommendedName>
        <fullName evidence="8">RRM domain-containing protein</fullName>
    </recommendedName>
</protein>
<organism evidence="9">
    <name type="scientific">Medioppia subpectinata</name>
    <dbReference type="NCBI Taxonomy" id="1979941"/>
    <lineage>
        <taxon>Eukaryota</taxon>
        <taxon>Metazoa</taxon>
        <taxon>Ecdysozoa</taxon>
        <taxon>Arthropoda</taxon>
        <taxon>Chelicerata</taxon>
        <taxon>Arachnida</taxon>
        <taxon>Acari</taxon>
        <taxon>Acariformes</taxon>
        <taxon>Sarcoptiformes</taxon>
        <taxon>Oribatida</taxon>
        <taxon>Brachypylina</taxon>
        <taxon>Oppioidea</taxon>
        <taxon>Oppiidae</taxon>
        <taxon>Medioppia</taxon>
    </lineage>
</organism>
<feature type="domain" description="RRM" evidence="8">
    <location>
        <begin position="30"/>
        <end position="107"/>
    </location>
</feature>
<keyword evidence="6" id="KW-0175">Coiled coil</keyword>
<dbReference type="PANTHER" id="PTHR48039:SF5">
    <property type="entry name" value="RNA-BINDING PROTEIN 28"/>
    <property type="match status" value="1"/>
</dbReference>
<keyword evidence="3 5" id="KW-0694">RNA-binding</keyword>
<dbReference type="CDD" id="cd12415">
    <property type="entry name" value="RRM3_RBM28_like"/>
    <property type="match status" value="1"/>
</dbReference>
<keyword evidence="2" id="KW-0677">Repeat</keyword>
<comment type="subcellular location">
    <subcellularLocation>
        <location evidence="1">Nucleus</location>
    </subcellularLocation>
</comment>
<gene>
    <name evidence="9" type="ORF">OSB1V03_LOCUS8713</name>
</gene>
<evidence type="ECO:0000313" key="10">
    <source>
        <dbReference type="Proteomes" id="UP000759131"/>
    </source>
</evidence>
<evidence type="ECO:0000259" key="8">
    <source>
        <dbReference type="PROSITE" id="PS50102"/>
    </source>
</evidence>
<dbReference type="AlphaFoldDB" id="A0A7R9KS24"/>
<dbReference type="CDD" id="cd12414">
    <property type="entry name" value="RRM2_RBM28_like"/>
    <property type="match status" value="1"/>
</dbReference>
<dbReference type="InterPro" id="IPR000504">
    <property type="entry name" value="RRM_dom"/>
</dbReference>
<dbReference type="PROSITE" id="PS50102">
    <property type="entry name" value="RRM"/>
    <property type="match status" value="2"/>
</dbReference>
<accession>A0A7R9KS24</accession>
<dbReference type="InterPro" id="IPR012677">
    <property type="entry name" value="Nucleotide-bd_a/b_plait_sf"/>
</dbReference>
<dbReference type="InterPro" id="IPR051945">
    <property type="entry name" value="RRM_MRD1_RNA_proc_ribogen"/>
</dbReference>
<dbReference type="EMBL" id="OC860131">
    <property type="protein sequence ID" value="CAD7628291.1"/>
    <property type="molecule type" value="Genomic_DNA"/>
</dbReference>
<dbReference type="Proteomes" id="UP000759131">
    <property type="component" value="Unassembled WGS sequence"/>
</dbReference>
<dbReference type="SMART" id="SM00360">
    <property type="entry name" value="RRM"/>
    <property type="match status" value="2"/>
</dbReference>
<evidence type="ECO:0000256" key="5">
    <source>
        <dbReference type="PROSITE-ProRule" id="PRU00176"/>
    </source>
</evidence>
<evidence type="ECO:0000256" key="6">
    <source>
        <dbReference type="SAM" id="Coils"/>
    </source>
</evidence>
<dbReference type="GO" id="GO:0005730">
    <property type="term" value="C:nucleolus"/>
    <property type="evidence" value="ECO:0007669"/>
    <property type="project" value="TreeGrafter"/>
</dbReference>